<dbReference type="OrthoDB" id="37877at10239"/>
<dbReference type="EMBL" id="KJ920400">
    <property type="protein sequence ID" value="AID50225.1"/>
    <property type="molecule type" value="Genomic_DNA"/>
</dbReference>
<sequence length="48" mass="5474">MKKYLMILPILAFVGMITFNINYKIDQKEYTMSEPKVAMMSEPGGGGW</sequence>
<evidence type="ECO:0008006" key="4">
    <source>
        <dbReference type="Google" id="ProtNLM"/>
    </source>
</evidence>
<name>A0A068EM09_9CAUD</name>
<feature type="transmembrane region" description="Helical" evidence="1">
    <location>
        <begin position="6"/>
        <end position="23"/>
    </location>
</feature>
<organism evidence="2 3">
    <name type="scientific">Bacillus phage Waukesha92</name>
    <dbReference type="NCBI Taxonomy" id="1510440"/>
    <lineage>
        <taxon>Viruses</taxon>
        <taxon>Duplodnaviria</taxon>
        <taxon>Heunggongvirae</taxon>
        <taxon>Uroviricota</taxon>
        <taxon>Caudoviricetes</taxon>
        <taxon>Waukeshavirus</taxon>
        <taxon>Waukeshavirus waukesha92</taxon>
    </lineage>
</organism>
<keyword evidence="1" id="KW-0812">Transmembrane</keyword>
<dbReference type="GeneID" id="22109959"/>
<evidence type="ECO:0000313" key="2">
    <source>
        <dbReference type="EMBL" id="AID50225.1"/>
    </source>
</evidence>
<protein>
    <recommendedName>
        <fullName evidence="4">Complement C1q protein</fullName>
    </recommendedName>
</protein>
<keyword evidence="1" id="KW-0472">Membrane</keyword>
<keyword evidence="3" id="KW-1185">Reference proteome</keyword>
<dbReference type="KEGG" id="vg:22109959"/>
<evidence type="ECO:0000256" key="1">
    <source>
        <dbReference type="SAM" id="Phobius"/>
    </source>
</evidence>
<accession>A0A068EM09</accession>
<reference evidence="2 3" key="1">
    <citation type="submission" date="2014-07" db="EMBL/GenBank/DDBJ databases">
        <title>Complete genome sequence of Waukesha92.</title>
        <authorList>
            <person name="Sauder A.B."/>
            <person name="Alali E."/>
            <person name="Alhouri R."/>
            <person name="Carter B."/>
            <person name="Delgado-Fabre N."/>
            <person name="Donovan M."/>
            <person name="Heindel A."/>
            <person name="Murray T."/>
            <person name="Selesky A."/>
            <person name="Langouet C."/>
            <person name="Temple L."/>
        </authorList>
    </citation>
    <scope>NUCLEOTIDE SEQUENCE [LARGE SCALE GENOMIC DNA]</scope>
</reference>
<keyword evidence="1" id="KW-1133">Transmembrane helix</keyword>
<dbReference type="Proteomes" id="UP000027384">
    <property type="component" value="Segment"/>
</dbReference>
<dbReference type="RefSeq" id="YP_009099301.1">
    <property type="nucleotide sequence ID" value="NC_025424.1"/>
</dbReference>
<evidence type="ECO:0000313" key="3">
    <source>
        <dbReference type="Proteomes" id="UP000027384"/>
    </source>
</evidence>
<gene>
    <name evidence="2" type="ORF">Waukesha92_36</name>
</gene>
<proteinExistence type="predicted"/>